<protein>
    <submittedName>
        <fullName evidence="1">Uncharacterized protein</fullName>
    </submittedName>
</protein>
<gene>
    <name evidence="1" type="ORF">CY35_07G032200</name>
</gene>
<organism evidence="1 2">
    <name type="scientific">Sphagnum magellanicum</name>
    <dbReference type="NCBI Taxonomy" id="128215"/>
    <lineage>
        <taxon>Eukaryota</taxon>
        <taxon>Viridiplantae</taxon>
        <taxon>Streptophyta</taxon>
        <taxon>Embryophyta</taxon>
        <taxon>Bryophyta</taxon>
        <taxon>Sphagnophytina</taxon>
        <taxon>Sphagnopsida</taxon>
        <taxon>Sphagnales</taxon>
        <taxon>Sphagnaceae</taxon>
        <taxon>Sphagnum</taxon>
    </lineage>
</organism>
<proteinExistence type="predicted"/>
<evidence type="ECO:0000313" key="2">
    <source>
        <dbReference type="Proteomes" id="UP000828922"/>
    </source>
</evidence>
<evidence type="ECO:0000313" key="1">
    <source>
        <dbReference type="EMBL" id="KAH9556511.1"/>
    </source>
</evidence>
<accession>A0ACB8HJX5</accession>
<reference evidence="2" key="1">
    <citation type="journal article" date="2022" name="New Phytol.">
        <title>Phylogenomic structure and speciation in an emerging model: the Sphagnum magellanicum complex (Bryophyta).</title>
        <authorList>
            <person name="Shaw A.J."/>
            <person name="Piatkowski B."/>
            <person name="Duffy A.M."/>
            <person name="Aguero B."/>
            <person name="Imwattana K."/>
            <person name="Nieto-Lugilde M."/>
            <person name="Healey A."/>
            <person name="Weston D.J."/>
            <person name="Patel M.N."/>
            <person name="Schmutz J."/>
            <person name="Grimwood J."/>
            <person name="Yavitt J.B."/>
            <person name="Hassel K."/>
            <person name="Stenoien H.K."/>
            <person name="Flatberg K.I."/>
            <person name="Bickford C.P."/>
            <person name="Hicks K.A."/>
        </authorList>
    </citation>
    <scope>NUCLEOTIDE SEQUENCE [LARGE SCALE GENOMIC DNA]</scope>
</reference>
<dbReference type="Proteomes" id="UP000828922">
    <property type="component" value="Linkage Group LG07"/>
</dbReference>
<comment type="caution">
    <text evidence="1">The sequence shown here is derived from an EMBL/GenBank/DDBJ whole genome shotgun (WGS) entry which is preliminary data.</text>
</comment>
<name>A0ACB8HJX5_9BRYO</name>
<dbReference type="EMBL" id="CM038913">
    <property type="protein sequence ID" value="KAH9556511.1"/>
    <property type="molecule type" value="Genomic_DNA"/>
</dbReference>
<sequence length="1085" mass="120138">MLLRVGLAVTCSLVAFTVSVLKNNNNRSAPAEEKGPSGKEEEEAAQHGEEGFSSAYGALDDSTQQETLEEEVKRVIPDSPAHTSVQSASDYGSHDLLLPEFEDLLSAGELTADFSQEFSDGADHNSRGHHHHDAECEQEEGLADNRHACPIKRRKCRDANGSETGDDESAGTRDDDGGDCLMDKCIDSLAKDADELQLLRSMVKELRERELRMEGELLEFYALQLQESNVAELERGLQDKTVQNEKLRLQIRDLELQGKKLVDELASVGKLKKDLDEERAKNRELQKQIHSHAGNAKAELLMMKQKLLLLETKEEDGRNKREFDLERKLQSLRELEVEVVELRRTNKELQHQKRELTIKINAVETEVQHLMNRTESDLVAEAEARTAAVRHANEDLAKQVEGLQMDRFSEVEELVYLRWVNACLRYELRNYTAPAGKTTALDLSNNLSPRSQERAKKLMLKYAAPDLLAISTKDQAENGYESASSETSSRSEGGPSEYNDSPLDLGLGGMTNKKPSLIRRLKNWTVKKDDGLDLSGARSLQDKERSFSSLSDPTHGRKYSASKPPLEALILRNASDAVEITSYGAKKPDKQDLGSASPTMSISDSSSIDGGNDAAAATSDTLPNSQSNLPPLVRKKSAGDVFSGVAASFQLMSKSVAPEIAEKYPAFKDRHKAAIEREKVIKEKAKVEREKAINTKPHERVHFRIQEMPKLQQIPARKRVEAIKPLTPAEVEKRPLRVATPPPKPSDPVVGLATGSHIHRGAGVTPPPPPPPPPPPRPGIPGAPPPPPPPPPMGGGLGNLQGKNKDHMHRAPEVVEFYQSLMKRDVKSTGGGISGNDINPDARNNMIGEIENRSTHLLAIKADVETQGEFVQSLAAAVRTAFYTNIEDVIAFVTWLDNELSFLVDERAVLKHFDWPEGKADAFREASFEYQDLMKLHAEVSLFEDDPGMPCEKALQRMLTTLEKVEHNIYGLLRTRDMAIARYKEFGIPTKWMLDSGVVGKIKVASVKLARVYMTRVAAELEHLAGSDREPVCEFLLLQGVRFAFRVHQFAGGFDPESMRAFEALRDCAHVSNKSATTTDVGDVG</sequence>
<keyword evidence="2" id="KW-1185">Reference proteome</keyword>